<name>E1R3K2_SEDSS</name>
<sequence length="67" mass="7191">MKDKTKRIIAYALTAIAAAVLAFAELFGWDLPDWGVVMNVIVIIASQVFGIEWIPPKRASNTTGGSG</sequence>
<dbReference type="AlphaFoldDB" id="E1R3K2"/>
<protein>
    <submittedName>
        <fullName evidence="2">Uncharacterized protein</fullName>
    </submittedName>
</protein>
<evidence type="ECO:0000313" key="3">
    <source>
        <dbReference type="Proteomes" id="UP000002318"/>
    </source>
</evidence>
<dbReference type="Proteomes" id="UP000002318">
    <property type="component" value="Chromosome"/>
</dbReference>
<dbReference type="HOGENOM" id="CLU_2810289_0_0_12"/>
<keyword evidence="1" id="KW-0472">Membrane</keyword>
<gene>
    <name evidence="2" type="ordered locus">Spirs_2520</name>
</gene>
<dbReference type="RefSeq" id="WP_013255095.1">
    <property type="nucleotide sequence ID" value="NC_014364.1"/>
</dbReference>
<keyword evidence="1" id="KW-0812">Transmembrane</keyword>
<keyword evidence="3" id="KW-1185">Reference proteome</keyword>
<dbReference type="KEGG" id="ssm:Spirs_2520"/>
<dbReference type="STRING" id="573413.Spirs_2520"/>
<organism evidence="2 3">
    <name type="scientific">Sediminispirochaeta smaragdinae (strain DSM 11293 / JCM 15392 / SEBR 4228)</name>
    <name type="common">Spirochaeta smaragdinae</name>
    <dbReference type="NCBI Taxonomy" id="573413"/>
    <lineage>
        <taxon>Bacteria</taxon>
        <taxon>Pseudomonadati</taxon>
        <taxon>Spirochaetota</taxon>
        <taxon>Spirochaetia</taxon>
        <taxon>Spirochaetales</taxon>
        <taxon>Spirochaetaceae</taxon>
        <taxon>Sediminispirochaeta</taxon>
    </lineage>
</organism>
<accession>E1R3K2</accession>
<reference evidence="2 3" key="1">
    <citation type="journal article" date="2010" name="Stand. Genomic Sci.">
        <title>Complete genome sequence of Spirochaeta smaragdinae type strain (SEBR 4228).</title>
        <authorList>
            <person name="Mavromatis K."/>
            <person name="Yasawong M."/>
            <person name="Chertkov O."/>
            <person name="Lapidus A."/>
            <person name="Lucas S."/>
            <person name="Nolan M."/>
            <person name="Del Rio T.G."/>
            <person name="Tice H."/>
            <person name="Cheng J.F."/>
            <person name="Pitluck S."/>
            <person name="Liolios K."/>
            <person name="Ivanova N."/>
            <person name="Tapia R."/>
            <person name="Han C."/>
            <person name="Bruce D."/>
            <person name="Goodwin L."/>
            <person name="Pati A."/>
            <person name="Chen A."/>
            <person name="Palaniappan K."/>
            <person name="Land M."/>
            <person name="Hauser L."/>
            <person name="Chang Y.J."/>
            <person name="Jeffries C.D."/>
            <person name="Detter J.C."/>
            <person name="Rohde M."/>
            <person name="Brambilla E."/>
            <person name="Spring S."/>
            <person name="Goker M."/>
            <person name="Sikorski J."/>
            <person name="Woyke T."/>
            <person name="Bristow J."/>
            <person name="Eisen J.A."/>
            <person name="Markowitz V."/>
            <person name="Hugenholtz P."/>
            <person name="Klenk H.P."/>
            <person name="Kyrpides N.C."/>
        </authorList>
    </citation>
    <scope>NUCLEOTIDE SEQUENCE [LARGE SCALE GENOMIC DNA]</scope>
    <source>
        <strain evidence="3">DSM 11293 / JCM 15392 / SEBR 4228</strain>
    </source>
</reference>
<keyword evidence="1" id="KW-1133">Transmembrane helix</keyword>
<feature type="transmembrane region" description="Helical" evidence="1">
    <location>
        <begin position="34"/>
        <end position="54"/>
    </location>
</feature>
<evidence type="ECO:0000313" key="2">
    <source>
        <dbReference type="EMBL" id="ADK81633.1"/>
    </source>
</evidence>
<proteinExistence type="predicted"/>
<evidence type="ECO:0000256" key="1">
    <source>
        <dbReference type="SAM" id="Phobius"/>
    </source>
</evidence>
<dbReference type="EMBL" id="CP002116">
    <property type="protein sequence ID" value="ADK81633.1"/>
    <property type="molecule type" value="Genomic_DNA"/>
</dbReference>